<dbReference type="GO" id="GO:0000139">
    <property type="term" value="C:Golgi membrane"/>
    <property type="evidence" value="ECO:0007669"/>
    <property type="project" value="TreeGrafter"/>
</dbReference>
<feature type="transmembrane region" description="Helical" evidence="10">
    <location>
        <begin position="419"/>
        <end position="439"/>
    </location>
</feature>
<dbReference type="GO" id="GO:0005789">
    <property type="term" value="C:endoplasmic reticulum membrane"/>
    <property type="evidence" value="ECO:0007669"/>
    <property type="project" value="TreeGrafter"/>
</dbReference>
<dbReference type="GO" id="GO:0033188">
    <property type="term" value="F:sphingomyelin synthase activity"/>
    <property type="evidence" value="ECO:0007669"/>
    <property type="project" value="TreeGrafter"/>
</dbReference>
<keyword evidence="13" id="KW-1185">Reference proteome</keyword>
<dbReference type="PANTHER" id="PTHR21290:SF27">
    <property type="entry name" value="PHOSPHATIDYLCHOLINE:CERAMIDE CHOLINEPHOSPHOTRANSFERASE 1"/>
    <property type="match status" value="1"/>
</dbReference>
<evidence type="ECO:0000256" key="5">
    <source>
        <dbReference type="ARBA" id="ARBA00022919"/>
    </source>
</evidence>
<dbReference type="AlphaFoldDB" id="A0A8S4D6Q1"/>
<comment type="similarity">
    <text evidence="2">Belongs to the sphingomyelin synthase family.</text>
</comment>
<feature type="transmembrane region" description="Helical" evidence="10">
    <location>
        <begin position="291"/>
        <end position="312"/>
    </location>
</feature>
<feature type="transmembrane region" description="Helical" evidence="10">
    <location>
        <begin position="324"/>
        <end position="346"/>
    </location>
</feature>
<dbReference type="Pfam" id="PF14360">
    <property type="entry name" value="PAP2_C"/>
    <property type="match status" value="1"/>
</dbReference>
<feature type="region of interest" description="Disordered" evidence="9">
    <location>
        <begin position="162"/>
        <end position="187"/>
    </location>
</feature>
<evidence type="ECO:0000256" key="1">
    <source>
        <dbReference type="ARBA" id="ARBA00004141"/>
    </source>
</evidence>
<feature type="transmembrane region" description="Helical" evidence="10">
    <location>
        <begin position="390"/>
        <end position="407"/>
    </location>
</feature>
<keyword evidence="3" id="KW-0808">Transferase</keyword>
<dbReference type="GO" id="GO:0046513">
    <property type="term" value="P:ceramide biosynthetic process"/>
    <property type="evidence" value="ECO:0007669"/>
    <property type="project" value="TreeGrafter"/>
</dbReference>
<evidence type="ECO:0000256" key="2">
    <source>
        <dbReference type="ARBA" id="ARBA00005441"/>
    </source>
</evidence>
<evidence type="ECO:0000256" key="3">
    <source>
        <dbReference type="ARBA" id="ARBA00022679"/>
    </source>
</evidence>
<sequence length="518" mass="56482">MARRYVGPAGHLVGHAAARSREEPGAARPVLEPAPGRRRAGLQLARSSAIRFPVLACACRALLNVHLFIFKCDIRAAASPPPDGDWMTVSARGDSSPPPPAPLAEPLVQSVRQYLAQEPAAKPPPAPPAAPLAAAPTDADIAAHTARDDIRGINFEARLKRHDLNNNPPRPPAPAPAAPAAPAMPSQAELLQRQPLLAARKAEPPAGTDESDPDPEGSPRHPDFVLELGGAARDERYPKEVLKTLVSFVFLFGCVCVNMASLSLVHERLPDRNSTPPLGDIVLDNVAARDWGLAASEYLIMVSSTTAALVVVFHKHRFIVARRLFLIVGLLYLYRSVTMFVTVLPVSSATYYCSPQSAHPTPLLILRHTFYLISGFGLSINGKHTYCGDYIYSGHSMVLVLSYLVVAEYSPRRLWPLHWALAAAAAAGVALVLLAHGHYTVDVVVAYYVTTRLFWSVHALLAARAAGRGGARGGAQWLAREWWFFLFSYLERNVRGPVPRRYDWPLPWPRGKLFSRLS</sequence>
<evidence type="ECO:0000313" key="13">
    <source>
        <dbReference type="Proteomes" id="UP000653454"/>
    </source>
</evidence>
<evidence type="ECO:0000256" key="10">
    <source>
        <dbReference type="SAM" id="Phobius"/>
    </source>
</evidence>
<dbReference type="GO" id="GO:0005886">
    <property type="term" value="C:plasma membrane"/>
    <property type="evidence" value="ECO:0007669"/>
    <property type="project" value="TreeGrafter"/>
</dbReference>
<keyword evidence="6 10" id="KW-1133">Transmembrane helix</keyword>
<evidence type="ECO:0000256" key="9">
    <source>
        <dbReference type="SAM" id="MobiDB-lite"/>
    </source>
</evidence>
<comment type="caution">
    <text evidence="12">The sequence shown here is derived from an EMBL/GenBank/DDBJ whole genome shotgun (WGS) entry which is preliminary data.</text>
</comment>
<keyword evidence="8 10" id="KW-0472">Membrane</keyword>
<dbReference type="PANTHER" id="PTHR21290">
    <property type="entry name" value="SPHINGOMYELIN SYNTHETASE"/>
    <property type="match status" value="1"/>
</dbReference>
<gene>
    <name evidence="12" type="ORF">PLXY2_LOCUS1028</name>
</gene>
<evidence type="ECO:0000256" key="6">
    <source>
        <dbReference type="ARBA" id="ARBA00022989"/>
    </source>
</evidence>
<dbReference type="GO" id="GO:0006686">
    <property type="term" value="P:sphingomyelin biosynthetic process"/>
    <property type="evidence" value="ECO:0007669"/>
    <property type="project" value="TreeGrafter"/>
</dbReference>
<keyword evidence="5" id="KW-0746">Sphingolipid metabolism</keyword>
<feature type="transmembrane region" description="Helical" evidence="10">
    <location>
        <begin position="245"/>
        <end position="265"/>
    </location>
</feature>
<dbReference type="InterPro" id="IPR045221">
    <property type="entry name" value="Sphingomyelin_synth-like"/>
</dbReference>
<name>A0A8S4D6Q1_PLUXY</name>
<evidence type="ECO:0000256" key="8">
    <source>
        <dbReference type="ARBA" id="ARBA00023136"/>
    </source>
</evidence>
<keyword evidence="7" id="KW-0443">Lipid metabolism</keyword>
<evidence type="ECO:0000313" key="12">
    <source>
        <dbReference type="EMBL" id="CAG9092097.1"/>
    </source>
</evidence>
<accession>A0A8S4D6Q1</accession>
<feature type="region of interest" description="Disordered" evidence="9">
    <location>
        <begin position="200"/>
        <end position="224"/>
    </location>
</feature>
<evidence type="ECO:0000259" key="11">
    <source>
        <dbReference type="Pfam" id="PF14360"/>
    </source>
</evidence>
<proteinExistence type="inferred from homology"/>
<evidence type="ECO:0000256" key="7">
    <source>
        <dbReference type="ARBA" id="ARBA00023098"/>
    </source>
</evidence>
<evidence type="ECO:0000256" key="4">
    <source>
        <dbReference type="ARBA" id="ARBA00022692"/>
    </source>
</evidence>
<feature type="transmembrane region" description="Helical" evidence="10">
    <location>
        <begin position="445"/>
        <end position="463"/>
    </location>
</feature>
<reference evidence="12" key="1">
    <citation type="submission" date="2020-11" db="EMBL/GenBank/DDBJ databases">
        <authorList>
            <person name="Whiteford S."/>
        </authorList>
    </citation>
    <scope>NUCLEOTIDE SEQUENCE</scope>
</reference>
<comment type="subcellular location">
    <subcellularLocation>
        <location evidence="1">Membrane</location>
        <topology evidence="1">Multi-pass membrane protein</topology>
    </subcellularLocation>
</comment>
<dbReference type="Proteomes" id="UP000653454">
    <property type="component" value="Unassembled WGS sequence"/>
</dbReference>
<dbReference type="EMBL" id="CAJHNJ030000002">
    <property type="protein sequence ID" value="CAG9092097.1"/>
    <property type="molecule type" value="Genomic_DNA"/>
</dbReference>
<dbReference type="GO" id="GO:0047493">
    <property type="term" value="F:ceramide cholinephosphotransferase activity"/>
    <property type="evidence" value="ECO:0007669"/>
    <property type="project" value="TreeGrafter"/>
</dbReference>
<feature type="domain" description="Sphingomyelin synthase-like" evidence="11">
    <location>
        <begin position="387"/>
        <end position="458"/>
    </location>
</feature>
<protein>
    <submittedName>
        <fullName evidence="12">(diamondback moth) hypothetical protein</fullName>
    </submittedName>
</protein>
<organism evidence="12 13">
    <name type="scientific">Plutella xylostella</name>
    <name type="common">Diamondback moth</name>
    <name type="synonym">Plutella maculipennis</name>
    <dbReference type="NCBI Taxonomy" id="51655"/>
    <lineage>
        <taxon>Eukaryota</taxon>
        <taxon>Metazoa</taxon>
        <taxon>Ecdysozoa</taxon>
        <taxon>Arthropoda</taxon>
        <taxon>Hexapoda</taxon>
        <taxon>Insecta</taxon>
        <taxon>Pterygota</taxon>
        <taxon>Neoptera</taxon>
        <taxon>Endopterygota</taxon>
        <taxon>Lepidoptera</taxon>
        <taxon>Glossata</taxon>
        <taxon>Ditrysia</taxon>
        <taxon>Yponomeutoidea</taxon>
        <taxon>Plutellidae</taxon>
        <taxon>Plutella</taxon>
    </lineage>
</organism>
<dbReference type="InterPro" id="IPR025749">
    <property type="entry name" value="Sphingomyelin_synth-like_dom"/>
</dbReference>
<keyword evidence="4 10" id="KW-0812">Transmembrane</keyword>
<feature type="region of interest" description="Disordered" evidence="9">
    <location>
        <begin position="1"/>
        <end position="34"/>
    </location>
</feature>
<feature type="compositionally biased region" description="Pro residues" evidence="9">
    <location>
        <begin position="168"/>
        <end position="179"/>
    </location>
</feature>